<organism evidence="13">
    <name type="scientific">marine metagenome</name>
    <dbReference type="NCBI Taxonomy" id="408172"/>
    <lineage>
        <taxon>unclassified sequences</taxon>
        <taxon>metagenomes</taxon>
        <taxon>ecological metagenomes</taxon>
    </lineage>
</organism>
<dbReference type="PANTHER" id="PTHR48086">
    <property type="entry name" value="SODIUM/PROLINE SYMPORTER-RELATED"/>
    <property type="match status" value="1"/>
</dbReference>
<evidence type="ECO:0000256" key="2">
    <source>
        <dbReference type="ARBA" id="ARBA00006434"/>
    </source>
</evidence>
<evidence type="ECO:0000256" key="9">
    <source>
        <dbReference type="ARBA" id="ARBA00023065"/>
    </source>
</evidence>
<evidence type="ECO:0000256" key="8">
    <source>
        <dbReference type="ARBA" id="ARBA00023053"/>
    </source>
</evidence>
<keyword evidence="6" id="KW-0769">Symport</keyword>
<evidence type="ECO:0000256" key="7">
    <source>
        <dbReference type="ARBA" id="ARBA00022989"/>
    </source>
</evidence>
<proteinExistence type="inferred from homology"/>
<evidence type="ECO:0000256" key="5">
    <source>
        <dbReference type="ARBA" id="ARBA00022692"/>
    </source>
</evidence>
<dbReference type="Gene3D" id="1.20.1730.10">
    <property type="entry name" value="Sodium/glucose cotransporter"/>
    <property type="match status" value="1"/>
</dbReference>
<keyword evidence="11" id="KW-0739">Sodium transport</keyword>
<keyword evidence="4" id="KW-1003">Cell membrane</keyword>
<dbReference type="AlphaFoldDB" id="A0A383A9B3"/>
<comment type="subcellular location">
    <subcellularLocation>
        <location evidence="1">Cell membrane</location>
        <topology evidence="1">Multi-pass membrane protein</topology>
    </subcellularLocation>
</comment>
<evidence type="ECO:0000256" key="6">
    <source>
        <dbReference type="ARBA" id="ARBA00022847"/>
    </source>
</evidence>
<feature type="transmembrane region" description="Helical" evidence="12">
    <location>
        <begin position="90"/>
        <end position="110"/>
    </location>
</feature>
<dbReference type="GO" id="GO:0015293">
    <property type="term" value="F:symporter activity"/>
    <property type="evidence" value="ECO:0007669"/>
    <property type="project" value="UniProtKB-KW"/>
</dbReference>
<dbReference type="GO" id="GO:0006814">
    <property type="term" value="P:sodium ion transport"/>
    <property type="evidence" value="ECO:0007669"/>
    <property type="project" value="UniProtKB-KW"/>
</dbReference>
<evidence type="ECO:0000256" key="1">
    <source>
        <dbReference type="ARBA" id="ARBA00004651"/>
    </source>
</evidence>
<feature type="transmembrane region" description="Helical" evidence="12">
    <location>
        <begin position="116"/>
        <end position="135"/>
    </location>
</feature>
<evidence type="ECO:0000256" key="4">
    <source>
        <dbReference type="ARBA" id="ARBA00022475"/>
    </source>
</evidence>
<feature type="transmembrane region" description="Helical" evidence="12">
    <location>
        <begin position="147"/>
        <end position="171"/>
    </location>
</feature>
<evidence type="ECO:0000256" key="3">
    <source>
        <dbReference type="ARBA" id="ARBA00022448"/>
    </source>
</evidence>
<keyword evidence="8" id="KW-0915">Sodium</keyword>
<evidence type="ECO:0000256" key="11">
    <source>
        <dbReference type="ARBA" id="ARBA00023201"/>
    </source>
</evidence>
<dbReference type="GO" id="GO:0005886">
    <property type="term" value="C:plasma membrane"/>
    <property type="evidence" value="ECO:0007669"/>
    <property type="project" value="UniProtKB-SubCell"/>
</dbReference>
<evidence type="ECO:0000256" key="12">
    <source>
        <dbReference type="SAM" id="Phobius"/>
    </source>
</evidence>
<reference evidence="13" key="1">
    <citation type="submission" date="2018-05" db="EMBL/GenBank/DDBJ databases">
        <authorList>
            <person name="Lanie J.A."/>
            <person name="Ng W.-L."/>
            <person name="Kazmierczak K.M."/>
            <person name="Andrzejewski T.M."/>
            <person name="Davidsen T.M."/>
            <person name="Wayne K.J."/>
            <person name="Tettelin H."/>
            <person name="Glass J.I."/>
            <person name="Rusch D."/>
            <person name="Podicherti R."/>
            <person name="Tsui H.-C.T."/>
            <person name="Winkler M.E."/>
        </authorList>
    </citation>
    <scope>NUCLEOTIDE SEQUENCE</scope>
</reference>
<feature type="non-terminal residue" evidence="13">
    <location>
        <position position="253"/>
    </location>
</feature>
<name>A0A383A9B3_9ZZZZ</name>
<dbReference type="InterPro" id="IPR001734">
    <property type="entry name" value="Na/solute_symporter"/>
</dbReference>
<dbReference type="InterPro" id="IPR050277">
    <property type="entry name" value="Sodium:Solute_Symporter"/>
</dbReference>
<keyword evidence="3" id="KW-0813">Transport</keyword>
<evidence type="ECO:0000256" key="10">
    <source>
        <dbReference type="ARBA" id="ARBA00023136"/>
    </source>
</evidence>
<gene>
    <name evidence="13" type="ORF">METZ01_LOCUS457065</name>
</gene>
<dbReference type="EMBL" id="UINC01190185">
    <property type="protein sequence ID" value="SVE04211.1"/>
    <property type="molecule type" value="Genomic_DNA"/>
</dbReference>
<dbReference type="PROSITE" id="PS50283">
    <property type="entry name" value="NA_SOLUT_SYMP_3"/>
    <property type="match status" value="1"/>
</dbReference>
<dbReference type="Pfam" id="PF00474">
    <property type="entry name" value="SSF"/>
    <property type="match status" value="1"/>
</dbReference>
<feature type="transmembrane region" description="Helical" evidence="12">
    <location>
        <begin position="45"/>
        <end position="69"/>
    </location>
</feature>
<evidence type="ECO:0000313" key="13">
    <source>
        <dbReference type="EMBL" id="SVE04211.1"/>
    </source>
</evidence>
<feature type="transmembrane region" description="Helical" evidence="12">
    <location>
        <begin position="177"/>
        <end position="195"/>
    </location>
</feature>
<keyword evidence="7 12" id="KW-1133">Transmembrane helix</keyword>
<accession>A0A383A9B3</accession>
<dbReference type="InterPro" id="IPR038377">
    <property type="entry name" value="Na/Glc_symporter_sf"/>
</dbReference>
<keyword evidence="9" id="KW-0406">Ion transport</keyword>
<dbReference type="PANTHER" id="PTHR48086:SF3">
    <property type="entry name" value="SODIUM_PROLINE SYMPORTER"/>
    <property type="match status" value="1"/>
</dbReference>
<sequence length="253" mass="26893">VIHGAIGILGLYAGSIYRDSFLDPTNPVNPMGAYGLLMRDFPAGIALLGLVAALAATISTTSNAHMGITSSLARDVYQRFVRPNASSAEVLRASRILTVLTGAAIWLLSFYPGGPYYLLAVSCAMLGPAAFIFFIGHRWEFITSAGAFWGTLSGILAMLVYEALNLAGVALGSTHTVIVGSVVTLPIVFGVSLVTRPQPTPDLDSERAPAPLCPEQEQILVLIQNGYTTMVELSDYTSLTASGCYQHIQVLIR</sequence>
<feature type="non-terminal residue" evidence="13">
    <location>
        <position position="1"/>
    </location>
</feature>
<protein>
    <submittedName>
        <fullName evidence="13">Uncharacterized protein</fullName>
    </submittedName>
</protein>
<keyword evidence="10 12" id="KW-0472">Membrane</keyword>
<keyword evidence="5 12" id="KW-0812">Transmembrane</keyword>
<comment type="similarity">
    <text evidence="2">Belongs to the sodium:solute symporter (SSF) (TC 2.A.21) family.</text>
</comment>